<accession>A0A2H0YSE3</accession>
<gene>
    <name evidence="1" type="ORF">COT26_02040</name>
</gene>
<reference evidence="2" key="1">
    <citation type="submission" date="2017-09" db="EMBL/GenBank/DDBJ databases">
        <title>Depth-based differentiation of microbial function through sediment-hosted aquifers and enrichment of novel symbionts in the deep terrestrial subsurface.</title>
        <authorList>
            <person name="Probst A.J."/>
            <person name="Ladd B."/>
            <person name="Jarett J.K."/>
            <person name="Geller-Mcgrath D.E."/>
            <person name="Sieber C.M.K."/>
            <person name="Emerson J.B."/>
            <person name="Anantharaman K."/>
            <person name="Thomas B.C."/>
            <person name="Malmstrom R."/>
            <person name="Stieglmeier M."/>
            <person name="Klingl A."/>
            <person name="Woyke T."/>
            <person name="Ryan C.M."/>
            <person name="Banfield J.F."/>
        </authorList>
    </citation>
    <scope>NUCLEOTIDE SEQUENCE [LARGE SCALE GENOMIC DNA]</scope>
</reference>
<dbReference type="EMBL" id="PEXW01000044">
    <property type="protein sequence ID" value="PIS40672.1"/>
    <property type="molecule type" value="Genomic_DNA"/>
</dbReference>
<evidence type="ECO:0000313" key="2">
    <source>
        <dbReference type="Proteomes" id="UP000236845"/>
    </source>
</evidence>
<proteinExistence type="predicted"/>
<dbReference type="AlphaFoldDB" id="A0A2H0YSE3"/>
<dbReference type="Proteomes" id="UP000236845">
    <property type="component" value="Unassembled WGS sequence"/>
</dbReference>
<protein>
    <submittedName>
        <fullName evidence="1">Uncharacterized protein</fullName>
    </submittedName>
</protein>
<evidence type="ECO:0000313" key="1">
    <source>
        <dbReference type="EMBL" id="PIS40672.1"/>
    </source>
</evidence>
<organism evidence="1 2">
    <name type="scientific">Candidatus Kerfeldbacteria bacterium CG08_land_8_20_14_0_20_43_14</name>
    <dbReference type="NCBI Taxonomy" id="2014246"/>
    <lineage>
        <taxon>Bacteria</taxon>
        <taxon>Candidatus Kerfeldiibacteriota</taxon>
    </lineage>
</organism>
<comment type="caution">
    <text evidence="1">The sequence shown here is derived from an EMBL/GenBank/DDBJ whole genome shotgun (WGS) entry which is preliminary data.</text>
</comment>
<sequence>MLYQLSYPGAWRLAGRQNRCGIYPTGWRGHLTILPNFLNEKFGESGMLAEDGYLSFFARASLELRRTAFAPTNSF</sequence>
<name>A0A2H0YSE3_9BACT</name>